<evidence type="ECO:0000259" key="6">
    <source>
        <dbReference type="PROSITE" id="PS50931"/>
    </source>
</evidence>
<dbReference type="InterPro" id="IPR036390">
    <property type="entry name" value="WH_DNA-bd_sf"/>
</dbReference>
<dbReference type="InterPro" id="IPR036388">
    <property type="entry name" value="WH-like_DNA-bd_sf"/>
</dbReference>
<proteinExistence type="inferred from homology"/>
<dbReference type="InterPro" id="IPR005119">
    <property type="entry name" value="LysR_subst-bd"/>
</dbReference>
<evidence type="ECO:0000256" key="4">
    <source>
        <dbReference type="ARBA" id="ARBA00023163"/>
    </source>
</evidence>
<dbReference type="Pfam" id="PF03466">
    <property type="entry name" value="LysR_substrate"/>
    <property type="match status" value="1"/>
</dbReference>
<protein>
    <submittedName>
        <fullName evidence="7">HTH-type transcriptional regulator DmlR</fullName>
    </submittedName>
</protein>
<evidence type="ECO:0000256" key="5">
    <source>
        <dbReference type="SAM" id="Coils"/>
    </source>
</evidence>
<dbReference type="PANTHER" id="PTHR30537:SF21">
    <property type="entry name" value="HTH-TYPE TRANSCRIPTIONAL REGULATOR SINR-RELATED"/>
    <property type="match status" value="1"/>
</dbReference>
<dbReference type="Pfam" id="PF00126">
    <property type="entry name" value="HTH_1"/>
    <property type="match status" value="1"/>
</dbReference>
<dbReference type="SUPFAM" id="SSF53850">
    <property type="entry name" value="Periplasmic binding protein-like II"/>
    <property type="match status" value="1"/>
</dbReference>
<dbReference type="InterPro" id="IPR000847">
    <property type="entry name" value="LysR_HTH_N"/>
</dbReference>
<feature type="coiled-coil region" evidence="5">
    <location>
        <begin position="68"/>
        <end position="95"/>
    </location>
</feature>
<name>A0ABM8ZTB6_9VIBR</name>
<feature type="domain" description="HTH lysR-type" evidence="6">
    <location>
        <begin position="1"/>
        <end position="58"/>
    </location>
</feature>
<keyword evidence="5" id="KW-0175">Coiled coil</keyword>
<reference evidence="7" key="1">
    <citation type="submission" date="2021-11" db="EMBL/GenBank/DDBJ databases">
        <authorList>
            <person name="Rodrigo-Torres L."/>
            <person name="Arahal R. D."/>
            <person name="Lucena T."/>
        </authorList>
    </citation>
    <scope>NUCLEOTIDE SEQUENCE</scope>
    <source>
        <strain evidence="7">CECT 7929</strain>
    </source>
</reference>
<evidence type="ECO:0000256" key="2">
    <source>
        <dbReference type="ARBA" id="ARBA00023015"/>
    </source>
</evidence>
<dbReference type="CDD" id="cd08422">
    <property type="entry name" value="PBP2_CrgA_like"/>
    <property type="match status" value="1"/>
</dbReference>
<evidence type="ECO:0000256" key="3">
    <source>
        <dbReference type="ARBA" id="ARBA00023125"/>
    </source>
</evidence>
<dbReference type="Gene3D" id="3.40.190.290">
    <property type="match status" value="1"/>
</dbReference>
<evidence type="ECO:0000313" key="7">
    <source>
        <dbReference type="EMBL" id="CAH0533559.1"/>
    </source>
</evidence>
<comment type="caution">
    <text evidence="7">The sequence shown here is derived from an EMBL/GenBank/DDBJ whole genome shotgun (WGS) entry which is preliminary data.</text>
</comment>
<dbReference type="RefSeq" id="WP_237465996.1">
    <property type="nucleotide sequence ID" value="NZ_CAKLDI010000001.1"/>
</dbReference>
<dbReference type="PANTHER" id="PTHR30537">
    <property type="entry name" value="HTH-TYPE TRANSCRIPTIONAL REGULATOR"/>
    <property type="match status" value="1"/>
</dbReference>
<dbReference type="InterPro" id="IPR058163">
    <property type="entry name" value="LysR-type_TF_proteobact-type"/>
</dbReference>
<dbReference type="Proteomes" id="UP000838672">
    <property type="component" value="Unassembled WGS sequence"/>
</dbReference>
<keyword evidence="2" id="KW-0805">Transcription regulation</keyword>
<evidence type="ECO:0000256" key="1">
    <source>
        <dbReference type="ARBA" id="ARBA00009437"/>
    </source>
</evidence>
<keyword evidence="3" id="KW-0238">DNA-binding</keyword>
<organism evidence="7 8">
    <name type="scientific">Vibrio stylophorae</name>
    <dbReference type="NCBI Taxonomy" id="659351"/>
    <lineage>
        <taxon>Bacteria</taxon>
        <taxon>Pseudomonadati</taxon>
        <taxon>Pseudomonadota</taxon>
        <taxon>Gammaproteobacteria</taxon>
        <taxon>Vibrionales</taxon>
        <taxon>Vibrionaceae</taxon>
        <taxon>Vibrio</taxon>
    </lineage>
</organism>
<keyword evidence="8" id="KW-1185">Reference proteome</keyword>
<dbReference type="EMBL" id="CAKLDI010000001">
    <property type="protein sequence ID" value="CAH0533559.1"/>
    <property type="molecule type" value="Genomic_DNA"/>
</dbReference>
<dbReference type="Gene3D" id="1.10.10.10">
    <property type="entry name" value="Winged helix-like DNA-binding domain superfamily/Winged helix DNA-binding domain"/>
    <property type="match status" value="1"/>
</dbReference>
<comment type="similarity">
    <text evidence="1">Belongs to the LysR transcriptional regulatory family.</text>
</comment>
<gene>
    <name evidence="7" type="primary">dmlR_3</name>
    <name evidence="7" type="ORF">VST7929_01429</name>
</gene>
<dbReference type="SUPFAM" id="SSF46785">
    <property type="entry name" value="Winged helix' DNA-binding domain"/>
    <property type="match status" value="1"/>
</dbReference>
<sequence>MQLDDLVIIEKVAHFGSITAAANHLDMRVATASAAVKRVEAHLGCELFVRSTRKLRLSIEGERFLPQCQQALALLEQAKANINQDQQKIQGELRLSLSSDLGRNVVLPWLDEMLDAHPELSLKVNIGDRNVDFYRDGIDVALRYGSPSDASLYGFKICDAPRVICASPAYLEKYARPQHPQDLAMHNGLFYQISDMVHDVWHFSKGDQPFKVKMQGNRASNDADLVRRWCVAGMGVVTKSCLDMAADLLAGRVVSLLPEYRAEDTELWLVCPSRQSITPAIRLLRDKLRLECQQLLSQLIAAGHLIQRD</sequence>
<evidence type="ECO:0000313" key="8">
    <source>
        <dbReference type="Proteomes" id="UP000838672"/>
    </source>
</evidence>
<keyword evidence="4" id="KW-0804">Transcription</keyword>
<accession>A0ABM8ZTB6</accession>
<dbReference type="PROSITE" id="PS50931">
    <property type="entry name" value="HTH_LYSR"/>
    <property type="match status" value="1"/>
</dbReference>